<accession>A0A157ZXN7</accession>
<evidence type="ECO:0008006" key="5">
    <source>
        <dbReference type="Google" id="ProtNLM"/>
    </source>
</evidence>
<keyword evidence="2" id="KW-0732">Signal</keyword>
<dbReference type="RefSeq" id="WP_061133489.1">
    <property type="nucleotide sequence ID" value="NZ_FCNX02000002.1"/>
</dbReference>
<organism evidence="3 4">
    <name type="scientific">Caballeronia fortuita</name>
    <dbReference type="NCBI Taxonomy" id="1777138"/>
    <lineage>
        <taxon>Bacteria</taxon>
        <taxon>Pseudomonadati</taxon>
        <taxon>Pseudomonadota</taxon>
        <taxon>Betaproteobacteria</taxon>
        <taxon>Burkholderiales</taxon>
        <taxon>Burkholderiaceae</taxon>
        <taxon>Caballeronia</taxon>
    </lineage>
</organism>
<dbReference type="OrthoDB" id="9135918at2"/>
<feature type="signal peptide" evidence="2">
    <location>
        <begin position="1"/>
        <end position="30"/>
    </location>
</feature>
<reference evidence="3" key="1">
    <citation type="submission" date="2016-01" db="EMBL/GenBank/DDBJ databases">
        <authorList>
            <person name="Peeters C."/>
        </authorList>
    </citation>
    <scope>NUCLEOTIDE SEQUENCE</scope>
    <source>
        <strain evidence="3">LMG 29320</strain>
    </source>
</reference>
<comment type="caution">
    <text evidence="3">The sequence shown here is derived from an EMBL/GenBank/DDBJ whole genome shotgun (WGS) entry which is preliminary data.</text>
</comment>
<protein>
    <recommendedName>
        <fullName evidence="5">Lipoprotein</fullName>
    </recommendedName>
</protein>
<evidence type="ECO:0000256" key="1">
    <source>
        <dbReference type="SAM" id="MobiDB-lite"/>
    </source>
</evidence>
<gene>
    <name evidence="3" type="ORF">AWB77_01232</name>
</gene>
<dbReference type="Proteomes" id="UP000054903">
    <property type="component" value="Unassembled WGS sequence"/>
</dbReference>
<dbReference type="EMBL" id="FCNX02000002">
    <property type="protein sequence ID" value="SAK50304.1"/>
    <property type="molecule type" value="Genomic_DNA"/>
</dbReference>
<feature type="region of interest" description="Disordered" evidence="1">
    <location>
        <begin position="58"/>
        <end position="96"/>
    </location>
</feature>
<proteinExistence type="predicted"/>
<evidence type="ECO:0000313" key="3">
    <source>
        <dbReference type="EMBL" id="SAK50304.1"/>
    </source>
</evidence>
<evidence type="ECO:0000256" key="2">
    <source>
        <dbReference type="SAM" id="SignalP"/>
    </source>
</evidence>
<evidence type="ECO:0000313" key="4">
    <source>
        <dbReference type="Proteomes" id="UP000054903"/>
    </source>
</evidence>
<feature type="compositionally biased region" description="Low complexity" evidence="1">
    <location>
        <begin position="58"/>
        <end position="68"/>
    </location>
</feature>
<dbReference type="AlphaFoldDB" id="A0A157ZXN7"/>
<feature type="chain" id="PRO_5007619849" description="Lipoprotein" evidence="2">
    <location>
        <begin position="31"/>
        <end position="108"/>
    </location>
</feature>
<sequence>MKARINRKLLAIMAAIAVAANLVAIGVAQAQGMPADAQQLVQTMRPIYMSLDSTADMPAQTAAAPQQASGDDSAYGGMKPASASGHRDGYNDGDSGCSAASCKTFFGQ</sequence>
<keyword evidence="4" id="KW-1185">Reference proteome</keyword>
<name>A0A157ZXN7_9BURK</name>